<dbReference type="AlphaFoldDB" id="A0A0K9P6S7"/>
<feature type="non-terminal residue" evidence="1">
    <location>
        <position position="1"/>
    </location>
</feature>
<dbReference type="Proteomes" id="UP000036987">
    <property type="component" value="Unassembled WGS sequence"/>
</dbReference>
<proteinExistence type="predicted"/>
<evidence type="ECO:0000313" key="1">
    <source>
        <dbReference type="EMBL" id="KMZ64708.1"/>
    </source>
</evidence>
<protein>
    <submittedName>
        <fullName evidence="1">Uncharacterized protein</fullName>
    </submittedName>
</protein>
<accession>A0A0K9P6S7</accession>
<keyword evidence="2" id="KW-1185">Reference proteome</keyword>
<comment type="caution">
    <text evidence="1">The sequence shown here is derived from an EMBL/GenBank/DDBJ whole genome shotgun (WGS) entry which is preliminary data.</text>
</comment>
<sequence length="116" mass="13082">ESLLIASNKLRESRSLLEIAESELIGLKSKVNVLEIELSRRGAIQADPENSNKQACSEMVEMGTIIEALKSEIRKDLQQKLLSIDFKKQIHGNDMCDDFGLQVIIIKVPRYILDDV</sequence>
<dbReference type="EMBL" id="LFYR01001104">
    <property type="protein sequence ID" value="KMZ64708.1"/>
    <property type="molecule type" value="Genomic_DNA"/>
</dbReference>
<organism evidence="1 2">
    <name type="scientific">Zostera marina</name>
    <name type="common">Eelgrass</name>
    <dbReference type="NCBI Taxonomy" id="29655"/>
    <lineage>
        <taxon>Eukaryota</taxon>
        <taxon>Viridiplantae</taxon>
        <taxon>Streptophyta</taxon>
        <taxon>Embryophyta</taxon>
        <taxon>Tracheophyta</taxon>
        <taxon>Spermatophyta</taxon>
        <taxon>Magnoliopsida</taxon>
        <taxon>Liliopsida</taxon>
        <taxon>Zosteraceae</taxon>
        <taxon>Zostera</taxon>
    </lineage>
</organism>
<reference evidence="2" key="1">
    <citation type="journal article" date="2016" name="Nature">
        <title>The genome of the seagrass Zostera marina reveals angiosperm adaptation to the sea.</title>
        <authorList>
            <person name="Olsen J.L."/>
            <person name="Rouze P."/>
            <person name="Verhelst B."/>
            <person name="Lin Y.-C."/>
            <person name="Bayer T."/>
            <person name="Collen J."/>
            <person name="Dattolo E."/>
            <person name="De Paoli E."/>
            <person name="Dittami S."/>
            <person name="Maumus F."/>
            <person name="Michel G."/>
            <person name="Kersting A."/>
            <person name="Lauritano C."/>
            <person name="Lohaus R."/>
            <person name="Toepel M."/>
            <person name="Tonon T."/>
            <person name="Vanneste K."/>
            <person name="Amirebrahimi M."/>
            <person name="Brakel J."/>
            <person name="Bostroem C."/>
            <person name="Chovatia M."/>
            <person name="Grimwood J."/>
            <person name="Jenkins J.W."/>
            <person name="Jueterbock A."/>
            <person name="Mraz A."/>
            <person name="Stam W.T."/>
            <person name="Tice H."/>
            <person name="Bornberg-Bauer E."/>
            <person name="Green P.J."/>
            <person name="Pearson G.A."/>
            <person name="Procaccini G."/>
            <person name="Duarte C.M."/>
            <person name="Schmutz J."/>
            <person name="Reusch T.B.H."/>
            <person name="Van de Peer Y."/>
        </authorList>
    </citation>
    <scope>NUCLEOTIDE SEQUENCE [LARGE SCALE GENOMIC DNA]</scope>
    <source>
        <strain evidence="2">cv. Finnish</strain>
    </source>
</reference>
<evidence type="ECO:0000313" key="2">
    <source>
        <dbReference type="Proteomes" id="UP000036987"/>
    </source>
</evidence>
<gene>
    <name evidence="1" type="ORF">ZOSMA_351G00250</name>
</gene>
<name>A0A0K9P6S7_ZOSMR</name>